<dbReference type="GO" id="GO:0005634">
    <property type="term" value="C:nucleus"/>
    <property type="evidence" value="ECO:0007669"/>
    <property type="project" value="UniProtKB-SubCell"/>
</dbReference>
<organism evidence="12 13">
    <name type="scientific">Herrania umbratica</name>
    <dbReference type="NCBI Taxonomy" id="108875"/>
    <lineage>
        <taxon>Eukaryota</taxon>
        <taxon>Viridiplantae</taxon>
        <taxon>Streptophyta</taxon>
        <taxon>Embryophyta</taxon>
        <taxon>Tracheophyta</taxon>
        <taxon>Spermatophyta</taxon>
        <taxon>Magnoliopsida</taxon>
        <taxon>eudicotyledons</taxon>
        <taxon>Gunneridae</taxon>
        <taxon>Pentapetalae</taxon>
        <taxon>rosids</taxon>
        <taxon>malvids</taxon>
        <taxon>Malvales</taxon>
        <taxon>Malvaceae</taxon>
        <taxon>Byttnerioideae</taxon>
        <taxon>Herrania</taxon>
    </lineage>
</organism>
<name>A0A6J1AH55_9ROSI</name>
<keyword evidence="2" id="KW-0805">Transcription regulation</keyword>
<dbReference type="PANTHER" id="PTHR44191">
    <property type="entry name" value="TRANSCRIPTION FACTOR KUA1"/>
    <property type="match status" value="1"/>
</dbReference>
<dbReference type="PROSITE" id="PS51293">
    <property type="entry name" value="SANT"/>
    <property type="match status" value="1"/>
</dbReference>
<dbReference type="PROSITE" id="PS50158">
    <property type="entry name" value="ZF_CCHC"/>
    <property type="match status" value="1"/>
</dbReference>
<reference evidence="13" key="1">
    <citation type="submission" date="2025-08" db="UniProtKB">
        <authorList>
            <consortium name="RefSeq"/>
        </authorList>
    </citation>
    <scope>IDENTIFICATION</scope>
    <source>
        <tissue evidence="13">Leaf</tissue>
    </source>
</reference>
<dbReference type="InterPro" id="IPR017930">
    <property type="entry name" value="Myb_dom"/>
</dbReference>
<feature type="region of interest" description="Disordered" evidence="7">
    <location>
        <begin position="211"/>
        <end position="232"/>
    </location>
</feature>
<dbReference type="SMART" id="SM00717">
    <property type="entry name" value="SANT"/>
    <property type="match status" value="1"/>
</dbReference>
<evidence type="ECO:0000256" key="1">
    <source>
        <dbReference type="ARBA" id="ARBA00004123"/>
    </source>
</evidence>
<dbReference type="GO" id="GO:0009739">
    <property type="term" value="P:response to gibberellin"/>
    <property type="evidence" value="ECO:0007669"/>
    <property type="project" value="TreeGrafter"/>
</dbReference>
<feature type="domain" description="CCHC-type" evidence="9">
    <location>
        <begin position="56"/>
        <end position="71"/>
    </location>
</feature>
<evidence type="ECO:0000256" key="2">
    <source>
        <dbReference type="ARBA" id="ARBA00023015"/>
    </source>
</evidence>
<dbReference type="Pfam" id="PF00249">
    <property type="entry name" value="Myb_DNA-binding"/>
    <property type="match status" value="1"/>
</dbReference>
<feature type="domain" description="HTH myb-type" evidence="11">
    <location>
        <begin position="136"/>
        <end position="192"/>
    </location>
</feature>
<evidence type="ECO:0000256" key="6">
    <source>
        <dbReference type="PROSITE-ProRule" id="PRU00047"/>
    </source>
</evidence>
<evidence type="ECO:0000313" key="12">
    <source>
        <dbReference type="Proteomes" id="UP000504621"/>
    </source>
</evidence>
<dbReference type="InterPro" id="IPR052245">
    <property type="entry name" value="Plant_Stress_Dev_TF"/>
</dbReference>
<feature type="compositionally biased region" description="Basic and acidic residues" evidence="7">
    <location>
        <begin position="221"/>
        <end position="231"/>
    </location>
</feature>
<evidence type="ECO:0000259" key="9">
    <source>
        <dbReference type="PROSITE" id="PS50158"/>
    </source>
</evidence>
<feature type="compositionally biased region" description="Polar residues" evidence="7">
    <location>
        <begin position="354"/>
        <end position="372"/>
    </location>
</feature>
<feature type="compositionally biased region" description="Basic residues" evidence="7">
    <location>
        <begin position="128"/>
        <end position="142"/>
    </location>
</feature>
<dbReference type="Proteomes" id="UP000504621">
    <property type="component" value="Unplaced"/>
</dbReference>
<keyword evidence="6" id="KW-0862">Zinc</keyword>
<feature type="region of interest" description="Disordered" evidence="7">
    <location>
        <begin position="114"/>
        <end position="144"/>
    </location>
</feature>
<dbReference type="CDD" id="cd00167">
    <property type="entry name" value="SANT"/>
    <property type="match status" value="1"/>
</dbReference>
<dbReference type="NCBIfam" id="TIGR01557">
    <property type="entry name" value="myb_SHAQKYF"/>
    <property type="match status" value="1"/>
</dbReference>
<dbReference type="InterPro" id="IPR009057">
    <property type="entry name" value="Homeodomain-like_sf"/>
</dbReference>
<feature type="region of interest" description="Disordered" evidence="7">
    <location>
        <begin position="351"/>
        <end position="372"/>
    </location>
</feature>
<comment type="subcellular location">
    <subcellularLocation>
        <location evidence="1">Nucleus</location>
    </subcellularLocation>
</comment>
<keyword evidence="4" id="KW-0804">Transcription</keyword>
<proteinExistence type="predicted"/>
<gene>
    <name evidence="13" type="primary">LOC110418002</name>
</gene>
<dbReference type="RefSeq" id="XP_021286293.1">
    <property type="nucleotide sequence ID" value="XM_021430618.1"/>
</dbReference>
<dbReference type="InterPro" id="IPR001878">
    <property type="entry name" value="Znf_CCHC"/>
</dbReference>
<protein>
    <submittedName>
        <fullName evidence="13">Probable transcription factor At5g61620</fullName>
    </submittedName>
</protein>
<keyword evidence="6" id="KW-0863">Zinc-finger</keyword>
<dbReference type="FunFam" id="1.10.10.60:FF:000009">
    <property type="entry name" value="transcription factor MYB1R1"/>
    <property type="match status" value="1"/>
</dbReference>
<dbReference type="InterPro" id="IPR001005">
    <property type="entry name" value="SANT/Myb"/>
</dbReference>
<dbReference type="PANTHER" id="PTHR44191:SF45">
    <property type="entry name" value="TRANSCRIPTION FACTOR MYB1R1-LIKE"/>
    <property type="match status" value="1"/>
</dbReference>
<keyword evidence="3" id="KW-0238">DNA-binding</keyword>
<keyword evidence="12" id="KW-1185">Reference proteome</keyword>
<evidence type="ECO:0000259" key="8">
    <source>
        <dbReference type="PROSITE" id="PS50090"/>
    </source>
</evidence>
<feature type="domain" description="Myb-like" evidence="8">
    <location>
        <begin position="136"/>
        <end position="188"/>
    </location>
</feature>
<sequence length="372" mass="41150">MKGRESLVYQREKQGFEFNIYIYIYIYECVCYKPNKVPAPKRGIEGVERMVKETGRKCSHCGHNGHNSRTCHGKGCVKLFGVNISAVEKQGSFMKKSFSMESLRSHHAEYDNNAPSVDDGYLSDGQIHSRKSNAARGRKRGKPWTEEEHRIFLAGLRKLGKGDWRGISKKFVTTRTPTQVASHAQKYFLRQAGNDKKKRRPSLFDMAFQQLESNASPPDSPAKETTRDSCDQVKAPSQIVNRFPHLCLDDGAVTSLTASHGFPTYYHRIQPVAGGAPNGQGFPKAKMMPSLPFLHAMNYAGLHYGYMAKALGCAPAAHPSGIPSPWSVQHRMLRAGPGASPAEKDLLELKIGPPQSSKNTSMPSQASSISVI</sequence>
<dbReference type="OrthoDB" id="118550at2759"/>
<dbReference type="InterPro" id="IPR017884">
    <property type="entry name" value="SANT_dom"/>
</dbReference>
<dbReference type="GO" id="GO:0003677">
    <property type="term" value="F:DNA binding"/>
    <property type="evidence" value="ECO:0007669"/>
    <property type="project" value="UniProtKB-KW"/>
</dbReference>
<dbReference type="Gene3D" id="1.10.10.60">
    <property type="entry name" value="Homeodomain-like"/>
    <property type="match status" value="1"/>
</dbReference>
<evidence type="ECO:0000256" key="4">
    <source>
        <dbReference type="ARBA" id="ARBA00023163"/>
    </source>
</evidence>
<dbReference type="PROSITE" id="PS50090">
    <property type="entry name" value="MYB_LIKE"/>
    <property type="match status" value="1"/>
</dbReference>
<evidence type="ECO:0000259" key="11">
    <source>
        <dbReference type="PROSITE" id="PS51294"/>
    </source>
</evidence>
<dbReference type="PROSITE" id="PS51294">
    <property type="entry name" value="HTH_MYB"/>
    <property type="match status" value="1"/>
</dbReference>
<evidence type="ECO:0000259" key="10">
    <source>
        <dbReference type="PROSITE" id="PS51293"/>
    </source>
</evidence>
<dbReference type="GO" id="GO:0009723">
    <property type="term" value="P:response to ethylene"/>
    <property type="evidence" value="ECO:0007669"/>
    <property type="project" value="TreeGrafter"/>
</dbReference>
<evidence type="ECO:0000313" key="13">
    <source>
        <dbReference type="RefSeq" id="XP_021286293.1"/>
    </source>
</evidence>
<keyword evidence="6" id="KW-0479">Metal-binding</keyword>
<dbReference type="InterPro" id="IPR006447">
    <property type="entry name" value="Myb_dom_plants"/>
</dbReference>
<dbReference type="GO" id="GO:0008270">
    <property type="term" value="F:zinc ion binding"/>
    <property type="evidence" value="ECO:0007669"/>
    <property type="project" value="UniProtKB-KW"/>
</dbReference>
<dbReference type="SUPFAM" id="SSF46689">
    <property type="entry name" value="Homeodomain-like"/>
    <property type="match status" value="1"/>
</dbReference>
<evidence type="ECO:0000256" key="3">
    <source>
        <dbReference type="ARBA" id="ARBA00023125"/>
    </source>
</evidence>
<dbReference type="GeneID" id="110418002"/>
<evidence type="ECO:0000256" key="7">
    <source>
        <dbReference type="SAM" id="MobiDB-lite"/>
    </source>
</evidence>
<feature type="domain" description="SANT" evidence="10">
    <location>
        <begin position="139"/>
        <end position="192"/>
    </location>
</feature>
<dbReference type="AlphaFoldDB" id="A0A6J1AH55"/>
<accession>A0A6J1AH55</accession>
<dbReference type="GO" id="GO:0006355">
    <property type="term" value="P:regulation of DNA-templated transcription"/>
    <property type="evidence" value="ECO:0007669"/>
    <property type="project" value="UniProtKB-ARBA"/>
</dbReference>
<keyword evidence="5" id="KW-0539">Nucleus</keyword>
<evidence type="ECO:0000256" key="5">
    <source>
        <dbReference type="ARBA" id="ARBA00023242"/>
    </source>
</evidence>